<protein>
    <submittedName>
        <fullName evidence="3">ArsR family transcriptional regulator</fullName>
    </submittedName>
</protein>
<gene>
    <name evidence="3" type="ORF">DP107_12030</name>
</gene>
<dbReference type="InterPro" id="IPR036390">
    <property type="entry name" value="WH_DNA-bd_sf"/>
</dbReference>
<reference evidence="3 4" key="1">
    <citation type="submission" date="2018-06" db="EMBL/GenBank/DDBJ databases">
        <title>Natronomonas sp. F16-60 a new haloarchaeon isolated from a solar saltern of Isla Cristina, Huelva, Spain.</title>
        <authorList>
            <person name="Duran-Viseras A."/>
            <person name="Sanchez-Porro C."/>
            <person name="Ventosa A."/>
        </authorList>
    </citation>
    <scope>NUCLEOTIDE SEQUENCE [LARGE SCALE GENOMIC DNA]</scope>
    <source>
        <strain evidence="3 4">F16-60</strain>
    </source>
</reference>
<organism evidence="3 4">
    <name type="scientific">Haloglomus irregulare</name>
    <dbReference type="NCBI Taxonomy" id="2234134"/>
    <lineage>
        <taxon>Archaea</taxon>
        <taxon>Methanobacteriati</taxon>
        <taxon>Methanobacteriota</taxon>
        <taxon>Stenosarchaea group</taxon>
        <taxon>Halobacteria</taxon>
        <taxon>Halobacteriales</taxon>
        <taxon>Natronomonadaceae</taxon>
        <taxon>Haloglomus</taxon>
    </lineage>
</organism>
<dbReference type="OrthoDB" id="350231at2157"/>
<evidence type="ECO:0000313" key="4">
    <source>
        <dbReference type="Proteomes" id="UP000319894"/>
    </source>
</evidence>
<dbReference type="Proteomes" id="UP000319894">
    <property type="component" value="Unassembled WGS sequence"/>
</dbReference>
<comment type="caution">
    <text evidence="3">The sequence shown here is derived from an EMBL/GenBank/DDBJ whole genome shotgun (WGS) entry which is preliminary data.</text>
</comment>
<dbReference type="InterPro" id="IPR002831">
    <property type="entry name" value="Tscrpt_reg_TrmB_N"/>
</dbReference>
<keyword evidence="4" id="KW-1185">Reference proteome</keyword>
<dbReference type="SUPFAM" id="SSF46785">
    <property type="entry name" value="Winged helix' DNA-binding domain"/>
    <property type="match status" value="1"/>
</dbReference>
<proteinExistence type="predicted"/>
<accession>A0A554N812</accession>
<dbReference type="Gene3D" id="1.10.10.10">
    <property type="entry name" value="Winged helix-like DNA-binding domain superfamily/Winged helix DNA-binding domain"/>
    <property type="match status" value="1"/>
</dbReference>
<dbReference type="Pfam" id="PF01978">
    <property type="entry name" value="TrmB"/>
    <property type="match status" value="1"/>
</dbReference>
<dbReference type="InterPro" id="IPR036388">
    <property type="entry name" value="WH-like_DNA-bd_sf"/>
</dbReference>
<feature type="domain" description="Transcription regulator TrmB N-terminal" evidence="1">
    <location>
        <begin position="27"/>
        <end position="85"/>
    </location>
</feature>
<dbReference type="RefSeq" id="WP_144262408.1">
    <property type="nucleotide sequence ID" value="NZ_QMDX01000007.1"/>
</dbReference>
<name>A0A554N812_9EURY</name>
<dbReference type="InParanoid" id="A0A554N812"/>
<sequence length="192" mass="21108">MSRTARDGDVVRDLLSVAGLLEEPQLARLYAYVHREGPATVKEAMDALDFPQGTAYSYVNRLQEADVLDVVTDEQPREYEAVEIELSLSADHGERMYTVTPMLVDAIGRRDGNEDIDAYTDRHGIAGLATALTYAVARERGEVTHQLMARDLEISPLEAEVILGALRPVVHYHVDVEVEGVGAETVQGTNDS</sequence>
<evidence type="ECO:0000259" key="1">
    <source>
        <dbReference type="Pfam" id="PF01978"/>
    </source>
</evidence>
<evidence type="ECO:0000313" key="3">
    <source>
        <dbReference type="EMBL" id="TSD13541.1"/>
    </source>
</evidence>
<dbReference type="Pfam" id="PF24218">
    <property type="entry name" value="DUF7437"/>
    <property type="match status" value="1"/>
</dbReference>
<dbReference type="AlphaFoldDB" id="A0A554N812"/>
<dbReference type="EMBL" id="QMDX01000007">
    <property type="protein sequence ID" value="TSD13541.1"/>
    <property type="molecule type" value="Genomic_DNA"/>
</dbReference>
<evidence type="ECO:0000259" key="2">
    <source>
        <dbReference type="Pfam" id="PF24218"/>
    </source>
</evidence>
<dbReference type="InterPro" id="IPR055860">
    <property type="entry name" value="DUF7437"/>
</dbReference>
<feature type="domain" description="DUF7437" evidence="2">
    <location>
        <begin position="111"/>
        <end position="174"/>
    </location>
</feature>